<name>A0ABT4TY79_9ACTN</name>
<feature type="domain" description="ABC transmembrane type-1" evidence="9">
    <location>
        <begin position="162"/>
        <end position="341"/>
    </location>
</feature>
<protein>
    <submittedName>
        <fullName evidence="10">ABC transporter permease subunit</fullName>
    </submittedName>
</protein>
<dbReference type="Pfam" id="PF00528">
    <property type="entry name" value="BPD_transp_1"/>
    <property type="match status" value="2"/>
</dbReference>
<feature type="transmembrane region" description="Helical" evidence="7">
    <location>
        <begin position="209"/>
        <end position="236"/>
    </location>
</feature>
<evidence type="ECO:0000313" key="11">
    <source>
        <dbReference type="Proteomes" id="UP001527866"/>
    </source>
</evidence>
<organism evidence="10 11">
    <name type="scientific">Nocardiopsis endophytica</name>
    <dbReference type="NCBI Taxonomy" id="3018445"/>
    <lineage>
        <taxon>Bacteria</taxon>
        <taxon>Bacillati</taxon>
        <taxon>Actinomycetota</taxon>
        <taxon>Actinomycetes</taxon>
        <taxon>Streptosporangiales</taxon>
        <taxon>Nocardiopsidaceae</taxon>
        <taxon>Nocardiopsis</taxon>
    </lineage>
</organism>
<comment type="caution">
    <text evidence="10">The sequence shown here is derived from an EMBL/GenBank/DDBJ whole genome shotgun (WGS) entry which is preliminary data.</text>
</comment>
<dbReference type="InterPro" id="IPR035906">
    <property type="entry name" value="MetI-like_sf"/>
</dbReference>
<feature type="transmembrane region" description="Helical" evidence="7">
    <location>
        <begin position="630"/>
        <end position="647"/>
    </location>
</feature>
<feature type="region of interest" description="Disordered" evidence="8">
    <location>
        <begin position="1"/>
        <end position="24"/>
    </location>
</feature>
<keyword evidence="11" id="KW-1185">Reference proteome</keyword>
<dbReference type="PANTHER" id="PTHR47737">
    <property type="entry name" value="GLYCINE BETAINE/PROLINE BETAINE TRANSPORT SYSTEM PERMEASE PROTEIN PROW"/>
    <property type="match status" value="1"/>
</dbReference>
<keyword evidence="5 7" id="KW-1133">Transmembrane helix</keyword>
<dbReference type="PANTHER" id="PTHR47737:SF1">
    <property type="entry name" value="GLYCINE BETAINE_PROLINE BETAINE TRANSPORT SYSTEM PERMEASE PROTEIN PROW"/>
    <property type="match status" value="1"/>
</dbReference>
<feature type="transmembrane region" description="Helical" evidence="7">
    <location>
        <begin position="357"/>
        <end position="376"/>
    </location>
</feature>
<dbReference type="InterPro" id="IPR000515">
    <property type="entry name" value="MetI-like"/>
</dbReference>
<evidence type="ECO:0000256" key="7">
    <source>
        <dbReference type="RuleBase" id="RU363032"/>
    </source>
</evidence>
<dbReference type="EMBL" id="JAQFWQ010000005">
    <property type="protein sequence ID" value="MDA2809651.1"/>
    <property type="molecule type" value="Genomic_DNA"/>
</dbReference>
<feature type="transmembrane region" description="Helical" evidence="7">
    <location>
        <begin position="426"/>
        <end position="447"/>
    </location>
</feature>
<accession>A0ABT4TY79</accession>
<sequence>MSMTATTATPENAEAPRKLPDPGGDLRPGGAAVLRSALSRTWVQAAAVAAVLVLAAALPLPGGVTAFPGGPGEWLDGRLKELFSWVVSNRDTSPLFVYGFNYVSVYLGSAVVLIDDLLTALTWTGVTVLGVLAAWRLAGWRVMLVVLAAFAVFGLFGLWEEAMETLALITAAVLLALLVGLPLGIWSGRSDRAERVMRPVLDFMQTMPAFAYLMPMLLMFGIGNPSAAVATAIYALPPAVRITSMALRGVDKGAVEAAESLGSTRLQMLLKVRLPLAKRTIMLGVNQTIMLGVSMVVIASVIGAGGLGDAVYQALQKDRIGLALEAGLAIVMLAISMDRVTGAIGHGRPVPPPWKRLAFGAGLVAALAVFLLPTPLRAVDGWPRGWELDLATPAQAFYEAMKDTIGPFTSALGDWTVVWVLEPLHAVLAGAPWWLVIAAAAVLGGLFAGRRAAAVGVLSLLAMGLMGQWGNGMNTLSQVLLATVLVVALGVVLGIGMSRSDRAAAVVRPVLDAMQTLPPFVYLIPAVALFSVGRVPALVAAVVFALPPVIRLVNDGIRGVPANTVEAARSLGSSSSQLLAKVQLPLARSSLLLAVNQAIMLILSMVVIGALVGGGALGYDVVFGLKQNEFGTGLTAGLAIVCLGLLLDRMTQGRKNNA</sequence>
<evidence type="ECO:0000259" key="9">
    <source>
        <dbReference type="PROSITE" id="PS50928"/>
    </source>
</evidence>
<feature type="transmembrane region" description="Helical" evidence="7">
    <location>
        <begin position="453"/>
        <end position="472"/>
    </location>
</feature>
<reference evidence="10 11" key="1">
    <citation type="submission" date="2023-01" db="EMBL/GenBank/DDBJ databases">
        <title>Draft genome sequence of Nocardiopsis sp. RSe5-2 isolated from halophytes.</title>
        <authorList>
            <person name="Duangmal K."/>
            <person name="Chantavorakit T."/>
        </authorList>
    </citation>
    <scope>NUCLEOTIDE SEQUENCE [LARGE SCALE GENOMIC DNA]</scope>
    <source>
        <strain evidence="10 11">RSe5-2</strain>
    </source>
</reference>
<evidence type="ECO:0000256" key="2">
    <source>
        <dbReference type="ARBA" id="ARBA00022448"/>
    </source>
</evidence>
<evidence type="ECO:0000256" key="6">
    <source>
        <dbReference type="ARBA" id="ARBA00023136"/>
    </source>
</evidence>
<feature type="transmembrane region" description="Helical" evidence="7">
    <location>
        <begin position="320"/>
        <end position="337"/>
    </location>
</feature>
<comment type="similarity">
    <text evidence="7">Belongs to the binding-protein-dependent transport system permease family.</text>
</comment>
<keyword evidence="2 7" id="KW-0813">Transport</keyword>
<comment type="subcellular location">
    <subcellularLocation>
        <location evidence="7">Cell membrane</location>
        <topology evidence="7">Multi-pass membrane protein</topology>
    </subcellularLocation>
    <subcellularLocation>
        <location evidence="1">Membrane</location>
        <topology evidence="1">Multi-pass membrane protein</topology>
    </subcellularLocation>
</comment>
<feature type="compositionally biased region" description="Low complexity" evidence="8">
    <location>
        <begin position="1"/>
        <end position="13"/>
    </location>
</feature>
<keyword evidence="3" id="KW-1003">Cell membrane</keyword>
<feature type="transmembrane region" description="Helical" evidence="7">
    <location>
        <begin position="165"/>
        <end position="188"/>
    </location>
</feature>
<feature type="transmembrane region" description="Helical" evidence="7">
    <location>
        <begin position="142"/>
        <end position="159"/>
    </location>
</feature>
<evidence type="ECO:0000256" key="8">
    <source>
        <dbReference type="SAM" id="MobiDB-lite"/>
    </source>
</evidence>
<dbReference type="Proteomes" id="UP001527866">
    <property type="component" value="Unassembled WGS sequence"/>
</dbReference>
<dbReference type="Gene3D" id="1.10.3720.10">
    <property type="entry name" value="MetI-like"/>
    <property type="match status" value="2"/>
</dbReference>
<evidence type="ECO:0000256" key="4">
    <source>
        <dbReference type="ARBA" id="ARBA00022692"/>
    </source>
</evidence>
<evidence type="ECO:0000313" key="10">
    <source>
        <dbReference type="EMBL" id="MDA2809651.1"/>
    </source>
</evidence>
<gene>
    <name evidence="10" type="ORF">O4J56_03265</name>
</gene>
<dbReference type="CDD" id="cd06261">
    <property type="entry name" value="TM_PBP2"/>
    <property type="match status" value="2"/>
</dbReference>
<feature type="domain" description="ABC transmembrane type-1" evidence="9">
    <location>
        <begin position="472"/>
        <end position="651"/>
    </location>
</feature>
<evidence type="ECO:0000256" key="5">
    <source>
        <dbReference type="ARBA" id="ARBA00022989"/>
    </source>
</evidence>
<evidence type="ECO:0000256" key="3">
    <source>
        <dbReference type="ARBA" id="ARBA00022475"/>
    </source>
</evidence>
<feature type="transmembrane region" description="Helical" evidence="7">
    <location>
        <begin position="479"/>
        <end position="500"/>
    </location>
</feature>
<dbReference type="PROSITE" id="PS50928">
    <property type="entry name" value="ABC_TM1"/>
    <property type="match status" value="2"/>
</dbReference>
<keyword evidence="4 7" id="KW-0812">Transmembrane</keyword>
<evidence type="ECO:0000256" key="1">
    <source>
        <dbReference type="ARBA" id="ARBA00004141"/>
    </source>
</evidence>
<dbReference type="SUPFAM" id="SSF161098">
    <property type="entry name" value="MetI-like"/>
    <property type="match status" value="2"/>
</dbReference>
<feature type="transmembrane region" description="Helical" evidence="7">
    <location>
        <begin position="117"/>
        <end position="135"/>
    </location>
</feature>
<feature type="transmembrane region" description="Helical" evidence="7">
    <location>
        <begin position="591"/>
        <end position="618"/>
    </location>
</feature>
<feature type="transmembrane region" description="Helical" evidence="7">
    <location>
        <begin position="289"/>
        <end position="308"/>
    </location>
</feature>
<keyword evidence="6 7" id="KW-0472">Membrane</keyword>
<feature type="transmembrane region" description="Helical" evidence="7">
    <location>
        <begin position="42"/>
        <end position="60"/>
    </location>
</feature>
<proteinExistence type="inferred from homology"/>